<comment type="caution">
    <text evidence="2">The sequence shown here is derived from an EMBL/GenBank/DDBJ whole genome shotgun (WGS) entry which is preliminary data.</text>
</comment>
<dbReference type="AlphaFoldDB" id="A0A927BD14"/>
<sequence>MPSLAECLPHFLATFPLPAGLPDGVEAWSPFREPVVGSLLRQFAQKYYADNQSRVAVLGINPGRLGMGRTGVAFTDPAALTEFCGIHHDLPRQRPEPSTQFVYQVVTEMGGPAAFYQQFYLGSVYPLVLLREGLNYNYYDSPALTKALWPDMRQSLRQQAEELGLRTDVAISLGQRNGTFFQRLNDELGLFEKIIALDHPRYLMQYRRRDLEANVARYVEVLGSLRAIFASEKGIKNEELKNGPAHF</sequence>
<organism evidence="2 3">
    <name type="scientific">Hymenobacter montanus</name>
    <dbReference type="NCBI Taxonomy" id="2771359"/>
    <lineage>
        <taxon>Bacteria</taxon>
        <taxon>Pseudomonadati</taxon>
        <taxon>Bacteroidota</taxon>
        <taxon>Cytophagia</taxon>
        <taxon>Cytophagales</taxon>
        <taxon>Hymenobacteraceae</taxon>
        <taxon>Hymenobacter</taxon>
    </lineage>
</organism>
<dbReference type="CDD" id="cd19375">
    <property type="entry name" value="UDG-F3-like_SMUG2"/>
    <property type="match status" value="1"/>
</dbReference>
<evidence type="ECO:0000313" key="3">
    <source>
        <dbReference type="Proteomes" id="UP000612233"/>
    </source>
</evidence>
<dbReference type="EMBL" id="JACXAD010000007">
    <property type="protein sequence ID" value="MBD2767864.1"/>
    <property type="molecule type" value="Genomic_DNA"/>
</dbReference>
<dbReference type="InterPro" id="IPR032579">
    <property type="entry name" value="Phe_SMUG2-like"/>
</dbReference>
<evidence type="ECO:0000259" key="1">
    <source>
        <dbReference type="Pfam" id="PF03167"/>
    </source>
</evidence>
<name>A0A927BD14_9BACT</name>
<evidence type="ECO:0000313" key="2">
    <source>
        <dbReference type="EMBL" id="MBD2767864.1"/>
    </source>
</evidence>
<feature type="domain" description="Uracil-DNA glycosylase-like" evidence="1">
    <location>
        <begin position="46"/>
        <end position="222"/>
    </location>
</feature>
<accession>A0A927BD14</accession>
<proteinExistence type="predicted"/>
<dbReference type="Pfam" id="PF03167">
    <property type="entry name" value="UDG"/>
    <property type="match status" value="1"/>
</dbReference>
<dbReference type="InterPro" id="IPR036895">
    <property type="entry name" value="Uracil-DNA_glycosylase-like_sf"/>
</dbReference>
<reference evidence="2" key="1">
    <citation type="submission" date="2020-09" db="EMBL/GenBank/DDBJ databases">
        <authorList>
            <person name="Kim M.K."/>
        </authorList>
    </citation>
    <scope>NUCLEOTIDE SEQUENCE</scope>
    <source>
        <strain evidence="2">BT664</strain>
    </source>
</reference>
<protein>
    <submittedName>
        <fullName evidence="2">DUF4918 family protein</fullName>
    </submittedName>
</protein>
<dbReference type="Proteomes" id="UP000612233">
    <property type="component" value="Unassembled WGS sequence"/>
</dbReference>
<dbReference type="InterPro" id="IPR005122">
    <property type="entry name" value="Uracil-DNA_glycosylase-like"/>
</dbReference>
<keyword evidence="3" id="KW-1185">Reference proteome</keyword>
<gene>
    <name evidence="2" type="ORF">IC235_08155</name>
</gene>
<dbReference type="SUPFAM" id="SSF52141">
    <property type="entry name" value="Uracil-DNA glycosylase-like"/>
    <property type="match status" value="1"/>
</dbReference>
<dbReference type="Gene3D" id="3.40.470.10">
    <property type="entry name" value="Uracil-DNA glycosylase-like domain"/>
    <property type="match status" value="1"/>
</dbReference>
<dbReference type="RefSeq" id="WP_191004678.1">
    <property type="nucleotide sequence ID" value="NZ_JACXAD010000007.1"/>
</dbReference>